<comment type="caution">
    <text evidence="1">The sequence shown here is derived from an EMBL/GenBank/DDBJ whole genome shotgun (WGS) entry which is preliminary data.</text>
</comment>
<evidence type="ECO:0000313" key="1">
    <source>
        <dbReference type="EMBL" id="MEJ5218845.1"/>
    </source>
</evidence>
<gene>
    <name evidence="1" type="ORF">WG622_11365</name>
</gene>
<keyword evidence="2" id="KW-1185">Reference proteome</keyword>
<evidence type="ECO:0000313" key="2">
    <source>
        <dbReference type="Proteomes" id="UP001368270"/>
    </source>
</evidence>
<accession>A0ABU8QHE4</accession>
<name>A0ABU8QHE4_9RHOB</name>
<organism evidence="1 2">
    <name type="scientific">Cognatishimia coralii</name>
    <dbReference type="NCBI Taxonomy" id="3083254"/>
    <lineage>
        <taxon>Bacteria</taxon>
        <taxon>Pseudomonadati</taxon>
        <taxon>Pseudomonadota</taxon>
        <taxon>Alphaproteobacteria</taxon>
        <taxon>Rhodobacterales</taxon>
        <taxon>Paracoccaceae</taxon>
        <taxon>Cognatishimia</taxon>
    </lineage>
</organism>
<proteinExistence type="predicted"/>
<sequence>MRPTAPKIGFDRFIRLEWAKRALEVRAGLTELDELDVLLDEAHSGPSAKKKTRTVLNRLWLEPRKDLEPFAQRAVELFQSSPSTSPAALTWGMAIVTYPFFAKVAEIVGRLTSLQGDCTTAEVHRRMAEIYGEREGTRRMTNMVLQSQIDWGLLNRSDNGKTLTRKKAIALEEPDLMRWMATAVLETEGRPIGLGTLDTQPVIYPFGLGDSLGFVLSTAENLELRADSAGNQIVSQVIDV</sequence>
<dbReference type="EMBL" id="JBBGAZ010000005">
    <property type="protein sequence ID" value="MEJ5218845.1"/>
    <property type="molecule type" value="Genomic_DNA"/>
</dbReference>
<dbReference type="RefSeq" id="WP_339403683.1">
    <property type="nucleotide sequence ID" value="NZ_JBBGAZ010000005.1"/>
</dbReference>
<dbReference type="Proteomes" id="UP001368270">
    <property type="component" value="Unassembled WGS sequence"/>
</dbReference>
<reference evidence="1 2" key="1">
    <citation type="submission" date="2024-03" db="EMBL/GenBank/DDBJ databases">
        <title>Cognatishimia coralii sp. nov., a marine bacterium isolated from coral surrounding seawater.</title>
        <authorList>
            <person name="Liu X."/>
            <person name="Liu S."/>
            <person name="Sun H."/>
            <person name="Zhang Y."/>
        </authorList>
    </citation>
    <scope>NUCLEOTIDE SEQUENCE [LARGE SCALE GENOMIC DNA]</scope>
    <source>
        <strain evidence="1 2">D5M38</strain>
    </source>
</reference>
<protein>
    <submittedName>
        <fullName evidence="1">Uncharacterized protein</fullName>
    </submittedName>
</protein>